<keyword evidence="3" id="KW-1185">Reference proteome</keyword>
<evidence type="ECO:0000313" key="3">
    <source>
        <dbReference type="Proteomes" id="UP001448207"/>
    </source>
</evidence>
<reference evidence="2 3" key="1">
    <citation type="submission" date="2024-04" db="EMBL/GenBank/DDBJ databases">
        <title>Symmetric and asymmetric DNA N6-adenine methylation regulates different biological responses in Mucorales.</title>
        <authorList>
            <consortium name="Lawrence Berkeley National Laboratory"/>
            <person name="Lax C."/>
            <person name="Mondo S.J."/>
            <person name="Osorio-Concepcion M."/>
            <person name="Muszewska A."/>
            <person name="Corrochano-Luque M."/>
            <person name="Gutierrez G."/>
            <person name="Riley R."/>
            <person name="Lipzen A."/>
            <person name="Guo J."/>
            <person name="Hundley H."/>
            <person name="Amirebrahimi M."/>
            <person name="Ng V."/>
            <person name="Lorenzo-Gutierrez D."/>
            <person name="Binder U."/>
            <person name="Yang J."/>
            <person name="Song Y."/>
            <person name="Canovas D."/>
            <person name="Navarro E."/>
            <person name="Freitag M."/>
            <person name="Gabaldon T."/>
            <person name="Grigoriev I.V."/>
            <person name="Corrochano L.M."/>
            <person name="Nicolas F.E."/>
            <person name="Garre V."/>
        </authorList>
    </citation>
    <scope>NUCLEOTIDE SEQUENCE [LARGE SCALE GENOMIC DNA]</scope>
    <source>
        <strain evidence="2 3">L51</strain>
    </source>
</reference>
<evidence type="ECO:0000256" key="1">
    <source>
        <dbReference type="SAM" id="Phobius"/>
    </source>
</evidence>
<feature type="transmembrane region" description="Helical" evidence="1">
    <location>
        <begin position="58"/>
        <end position="78"/>
    </location>
</feature>
<organism evidence="2 3">
    <name type="scientific">Phycomyces blakesleeanus</name>
    <dbReference type="NCBI Taxonomy" id="4837"/>
    <lineage>
        <taxon>Eukaryota</taxon>
        <taxon>Fungi</taxon>
        <taxon>Fungi incertae sedis</taxon>
        <taxon>Mucoromycota</taxon>
        <taxon>Mucoromycotina</taxon>
        <taxon>Mucoromycetes</taxon>
        <taxon>Mucorales</taxon>
        <taxon>Phycomycetaceae</taxon>
        <taxon>Phycomyces</taxon>
    </lineage>
</organism>
<gene>
    <name evidence="2" type="ORF">J3Q64DRAFT_1819948</name>
</gene>
<keyword evidence="1" id="KW-0472">Membrane</keyword>
<name>A0ABR3B4H5_PHYBL</name>
<proteinExistence type="predicted"/>
<keyword evidence="1" id="KW-1133">Transmembrane helix</keyword>
<feature type="transmembrane region" description="Helical" evidence="1">
    <location>
        <begin position="21"/>
        <end position="38"/>
    </location>
</feature>
<protein>
    <submittedName>
        <fullName evidence="2">Uncharacterized protein</fullName>
    </submittedName>
</protein>
<sequence length="114" mass="13781">MKYPLILGGFQKQFLKILFEKATFFILYFYGKTIYTYSLDSYIKLRDIDYHVLIYRILSYHTYYLIVSVIYFPSYLALYNLKCFRITQDIIHEQVISVGTSKKLRRQGFLRSIE</sequence>
<dbReference type="Proteomes" id="UP001448207">
    <property type="component" value="Unassembled WGS sequence"/>
</dbReference>
<accession>A0ABR3B4H5</accession>
<dbReference type="EMBL" id="JBCLYO010000004">
    <property type="protein sequence ID" value="KAL0090155.1"/>
    <property type="molecule type" value="Genomic_DNA"/>
</dbReference>
<keyword evidence="1" id="KW-0812">Transmembrane</keyword>
<comment type="caution">
    <text evidence="2">The sequence shown here is derived from an EMBL/GenBank/DDBJ whole genome shotgun (WGS) entry which is preliminary data.</text>
</comment>
<evidence type="ECO:0000313" key="2">
    <source>
        <dbReference type="EMBL" id="KAL0090155.1"/>
    </source>
</evidence>